<name>A0A2G5VK08_9PELO</name>
<keyword evidence="3" id="KW-0732">Signal</keyword>
<evidence type="ECO:0000256" key="2">
    <source>
        <dbReference type="SAM" id="Phobius"/>
    </source>
</evidence>
<feature type="transmembrane region" description="Helical" evidence="2">
    <location>
        <begin position="186"/>
        <end position="205"/>
    </location>
</feature>
<reference evidence="5" key="1">
    <citation type="submission" date="2017-10" db="EMBL/GenBank/DDBJ databases">
        <title>Rapid genome shrinkage in a self-fertile nematode reveals novel sperm competition proteins.</title>
        <authorList>
            <person name="Yin D."/>
            <person name="Schwarz E.M."/>
            <person name="Thomas C.G."/>
            <person name="Felde R.L."/>
            <person name="Korf I.F."/>
            <person name="Cutter A.D."/>
            <person name="Schartner C.M."/>
            <person name="Ralston E.J."/>
            <person name="Meyer B.J."/>
            <person name="Haag E.S."/>
        </authorList>
    </citation>
    <scope>NUCLEOTIDE SEQUENCE [LARGE SCALE GENOMIC DNA]</scope>
    <source>
        <strain evidence="5">JU1422</strain>
    </source>
</reference>
<accession>A0A2G5VK08</accession>
<feature type="chain" id="PRO_5013862230" evidence="3">
    <location>
        <begin position="22"/>
        <end position="322"/>
    </location>
</feature>
<evidence type="ECO:0000313" key="4">
    <source>
        <dbReference type="EMBL" id="PIC52119.1"/>
    </source>
</evidence>
<feature type="compositionally biased region" description="Basic and acidic residues" evidence="1">
    <location>
        <begin position="309"/>
        <end position="322"/>
    </location>
</feature>
<evidence type="ECO:0000313" key="5">
    <source>
        <dbReference type="Proteomes" id="UP000230233"/>
    </source>
</evidence>
<dbReference type="OrthoDB" id="5835410at2759"/>
<dbReference type="Proteomes" id="UP000230233">
    <property type="component" value="Chromosome I"/>
</dbReference>
<sequence length="322" mass="37320">MKLAGYSTCLLLIAIFASAHSKDVTYDLTNKNQFTFYFREQWKTMFNTPQPVANPAKEKIVELLADEVYFQPCYTVARRSGRRYFTDRLWGMMHALNQCDVESTVLLPADPTNKRPDAVFEMEFIQTATYTSYTKKLHKISMEMKARQTDANSPFRIYRITETCSNHVGLPEAEAEKCRETFWGEFMNGFLIHFISSGLILSWILCPSRCWYGFLSAVQILYAIYYIPVTTITFKDYISAQNENTHEYFKIGMFGYFAHRYLSALSSFYIGFFLMRISCVSLPKQTDLYVVHVYHENTENDDSSSSSTKKTEETESSKEINA</sequence>
<keyword evidence="2" id="KW-0472">Membrane</keyword>
<keyword evidence="2" id="KW-0812">Transmembrane</keyword>
<feature type="region of interest" description="Disordered" evidence="1">
    <location>
        <begin position="298"/>
        <end position="322"/>
    </location>
</feature>
<dbReference type="EMBL" id="PDUG01000001">
    <property type="protein sequence ID" value="PIC52119.1"/>
    <property type="molecule type" value="Genomic_DNA"/>
</dbReference>
<gene>
    <name evidence="4" type="primary">Cni-D1081.12</name>
    <name evidence="4" type="synonym">Cnig_chr_I.g2353</name>
    <name evidence="4" type="ORF">B9Z55_002353</name>
</gene>
<feature type="transmembrane region" description="Helical" evidence="2">
    <location>
        <begin position="212"/>
        <end position="234"/>
    </location>
</feature>
<keyword evidence="2" id="KW-1133">Transmembrane helix</keyword>
<dbReference type="STRING" id="1611254.A0A2G5VK08"/>
<organism evidence="4 5">
    <name type="scientific">Caenorhabditis nigoni</name>
    <dbReference type="NCBI Taxonomy" id="1611254"/>
    <lineage>
        <taxon>Eukaryota</taxon>
        <taxon>Metazoa</taxon>
        <taxon>Ecdysozoa</taxon>
        <taxon>Nematoda</taxon>
        <taxon>Chromadorea</taxon>
        <taxon>Rhabditida</taxon>
        <taxon>Rhabditina</taxon>
        <taxon>Rhabditomorpha</taxon>
        <taxon>Rhabditoidea</taxon>
        <taxon>Rhabditidae</taxon>
        <taxon>Peloderinae</taxon>
        <taxon>Caenorhabditis</taxon>
    </lineage>
</organism>
<evidence type="ECO:0000256" key="3">
    <source>
        <dbReference type="SAM" id="SignalP"/>
    </source>
</evidence>
<feature type="signal peptide" evidence="3">
    <location>
        <begin position="1"/>
        <end position="21"/>
    </location>
</feature>
<proteinExistence type="predicted"/>
<protein>
    <submittedName>
        <fullName evidence="4">Uncharacterized protein</fullName>
    </submittedName>
</protein>
<dbReference type="AlphaFoldDB" id="A0A2G5VK08"/>
<feature type="transmembrane region" description="Helical" evidence="2">
    <location>
        <begin position="254"/>
        <end position="275"/>
    </location>
</feature>
<keyword evidence="5" id="KW-1185">Reference proteome</keyword>
<comment type="caution">
    <text evidence="4">The sequence shown here is derived from an EMBL/GenBank/DDBJ whole genome shotgun (WGS) entry which is preliminary data.</text>
</comment>
<evidence type="ECO:0000256" key="1">
    <source>
        <dbReference type="SAM" id="MobiDB-lite"/>
    </source>
</evidence>